<dbReference type="Proteomes" id="UP001295423">
    <property type="component" value="Unassembled WGS sequence"/>
</dbReference>
<proteinExistence type="predicted"/>
<feature type="signal peptide" evidence="13">
    <location>
        <begin position="1"/>
        <end position="19"/>
    </location>
</feature>
<dbReference type="SMART" id="SM00044">
    <property type="entry name" value="CYCc"/>
    <property type="match status" value="1"/>
</dbReference>
<dbReference type="EC" id="4.6.1.2" evidence="2"/>
<dbReference type="Pfam" id="PF00211">
    <property type="entry name" value="Guanylate_cyc"/>
    <property type="match status" value="1"/>
</dbReference>
<feature type="domain" description="Protein kinase" evidence="14">
    <location>
        <begin position="614"/>
        <end position="949"/>
    </location>
</feature>
<name>A0AAD2JM12_9STRA</name>
<evidence type="ECO:0000259" key="15">
    <source>
        <dbReference type="PROSITE" id="PS50125"/>
    </source>
</evidence>
<evidence type="ECO:0000256" key="2">
    <source>
        <dbReference type="ARBA" id="ARBA00012202"/>
    </source>
</evidence>
<feature type="domain" description="Guanylate cyclase" evidence="15">
    <location>
        <begin position="999"/>
        <end position="1131"/>
    </location>
</feature>
<keyword evidence="3" id="KW-0418">Kinase</keyword>
<accession>A0AAD2JM12</accession>
<evidence type="ECO:0000256" key="5">
    <source>
        <dbReference type="ARBA" id="ARBA00022741"/>
    </source>
</evidence>
<keyword evidence="7 12" id="KW-1133">Transmembrane helix</keyword>
<keyword evidence="13" id="KW-0732">Signal</keyword>
<dbReference type="GO" id="GO:0035556">
    <property type="term" value="P:intracellular signal transduction"/>
    <property type="evidence" value="ECO:0007669"/>
    <property type="project" value="InterPro"/>
</dbReference>
<dbReference type="PANTHER" id="PTHR11920:SF335">
    <property type="entry name" value="GUANYLATE CYCLASE"/>
    <property type="match status" value="1"/>
</dbReference>
<evidence type="ECO:0000256" key="1">
    <source>
        <dbReference type="ARBA" id="ARBA00004167"/>
    </source>
</evidence>
<evidence type="ECO:0000256" key="6">
    <source>
        <dbReference type="ARBA" id="ARBA00022840"/>
    </source>
</evidence>
<evidence type="ECO:0000256" key="8">
    <source>
        <dbReference type="ARBA" id="ARBA00023136"/>
    </source>
</evidence>
<dbReference type="AlphaFoldDB" id="A0AAD2JM12"/>
<keyword evidence="3" id="KW-0723">Serine/threonine-protein kinase</keyword>
<keyword evidence="4 12" id="KW-0812">Transmembrane</keyword>
<evidence type="ECO:0000256" key="12">
    <source>
        <dbReference type="SAM" id="Phobius"/>
    </source>
</evidence>
<dbReference type="SUPFAM" id="SSF56112">
    <property type="entry name" value="Protein kinase-like (PK-like)"/>
    <property type="match status" value="1"/>
</dbReference>
<dbReference type="SUPFAM" id="SSF53850">
    <property type="entry name" value="Periplasmic binding protein-like II"/>
    <property type="match status" value="1"/>
</dbReference>
<dbReference type="GO" id="GO:0005524">
    <property type="term" value="F:ATP binding"/>
    <property type="evidence" value="ECO:0007669"/>
    <property type="project" value="UniProtKB-UniRule"/>
</dbReference>
<dbReference type="SMART" id="SM00220">
    <property type="entry name" value="S_TKc"/>
    <property type="match status" value="1"/>
</dbReference>
<feature type="chain" id="PRO_5042288223" description="guanylate cyclase" evidence="13">
    <location>
        <begin position="20"/>
        <end position="1180"/>
    </location>
</feature>
<evidence type="ECO:0000256" key="9">
    <source>
        <dbReference type="ARBA" id="ARBA00023239"/>
    </source>
</evidence>
<dbReference type="PROSITE" id="PS50125">
    <property type="entry name" value="GUANYLATE_CYCLASE_2"/>
    <property type="match status" value="1"/>
</dbReference>
<dbReference type="SUPFAM" id="SSF55073">
    <property type="entry name" value="Nucleotide cyclase"/>
    <property type="match status" value="1"/>
</dbReference>
<dbReference type="Gene3D" id="3.40.190.10">
    <property type="entry name" value="Periplasmic binding protein-like II"/>
    <property type="match status" value="1"/>
</dbReference>
<sequence length="1180" mass="129128">MIESNMLIGLFLLLQVVRGTRQLQQQQQCDSCAPPIPFDPSVHKQVYKIGCQQLANEAFMKTLNVTFDDYLTATVGQRFDPPIQFEINFFSDRNLAYDLMESQEIDFVFVSPFVSTCLEEEYGVQSLVSSIRTTSFGGQKVALAHFAGMFVTHVDNGDINALEDIKDRVVAIANPASLGGALIQWHEMQKNGMSYLNDPAAIVFTGTMGAVVNGIIGKTFDVGFARTNFIEGLQARNPILNASAIKVIGVRKDEGTVDEGFPLDRSTSIMPEWRFSAAPYTPASVSREVQAALLALEEHGRTGLARSACLNVNINNTAQCDDLSNVDSQVLCEANIESVTAAESVISTNDYMTYRPPLSVNRIRKMALDLGSVQQDSTSDSLKCFRPSEFYDQIVCPKGLFKLSPEALLASCNATDYSCPDGGECICKPCFESLPIEVAPTEQYAAGAGCTKMSICSSSAQNEVIQYTVVDNQKLEGGRNLRAKTLEDGIDTDIAIEQGPIPHTYSFSFSTPRVGIFILEIYDGDEQIDASPLRVRVDYRACPADKEASDDGVCECKASSIDISGACIAIWLAVLVALSPIAIIAAVAVCFFVKRKEREANSLWIVKRSDLKFSDPPAVLGHGSFGFVLQAEYRGSKVAIKRALLLPSKGGSSSADNVQFGEPLKRNESRDSSLAKIGIDEDIADSDRKRSTDSIKSLDLEIGATHGKPRTSKTMMKTQGFTHSRKAKQLFMDEMRVLSTLRHPNITTMMGAVIDGSEPMLVMEFMEHGSLYEVLQNPTIALESDLTLHIIQDIAQGTRFLHSSNPPVIHGDLKSGNILIDSKFRAKLADFGMAKRCRSMSSGTPPWMAPEVLSGKSSNTTKSDMYSIGVIINEVVSGKEPYHATTDPLHVIVNGVTDPKVNRRPEIPSFCPVKVKKLIMFLWHADPKLRPTVTELNNRLNDLGDQAFAACAPKAALHRPREVPTGGRDDFLYQAFPRHIADVLRSGGKVEPEPHNDVSICFSDIVGFTTIASKLDPLKVSSLLDRLYLKFDEVTRKYDLFKVETVGDAYMCAGNLANDQHEDHVRRIALFATGICKAASETLIDEDDPSVGYTKIRVGFHCGPVVSNVVGSLNPRYGVFGDTVNVAARMETTSTAGRVHCSGECAKRLIDDAPDLLVKSRGATEVKGRGRMMTYWVSQV</sequence>
<keyword evidence="3" id="KW-0808">Transferase</keyword>
<keyword evidence="10" id="KW-0141">cGMP biosynthesis</keyword>
<evidence type="ECO:0000256" key="10">
    <source>
        <dbReference type="ARBA" id="ARBA00023293"/>
    </source>
</evidence>
<keyword evidence="6 11" id="KW-0067">ATP-binding</keyword>
<keyword evidence="8 12" id="KW-0472">Membrane</keyword>
<feature type="binding site" evidence="11">
    <location>
        <position position="641"/>
    </location>
    <ligand>
        <name>ATP</name>
        <dbReference type="ChEBI" id="CHEBI:30616"/>
    </ligand>
</feature>
<dbReference type="Gene3D" id="1.10.510.10">
    <property type="entry name" value="Transferase(Phosphotransferase) domain 1"/>
    <property type="match status" value="1"/>
</dbReference>
<keyword evidence="9" id="KW-0456">Lyase</keyword>
<dbReference type="InterPro" id="IPR050401">
    <property type="entry name" value="Cyclic_nucleotide_synthase"/>
</dbReference>
<reference evidence="16" key="1">
    <citation type="submission" date="2023-08" db="EMBL/GenBank/DDBJ databases">
        <authorList>
            <person name="Audoor S."/>
            <person name="Bilcke G."/>
        </authorList>
    </citation>
    <scope>NUCLEOTIDE SEQUENCE</scope>
</reference>
<dbReference type="InterPro" id="IPR029787">
    <property type="entry name" value="Nucleotide_cyclase"/>
</dbReference>
<organism evidence="16 17">
    <name type="scientific">Cylindrotheca closterium</name>
    <dbReference type="NCBI Taxonomy" id="2856"/>
    <lineage>
        <taxon>Eukaryota</taxon>
        <taxon>Sar</taxon>
        <taxon>Stramenopiles</taxon>
        <taxon>Ochrophyta</taxon>
        <taxon>Bacillariophyta</taxon>
        <taxon>Bacillariophyceae</taxon>
        <taxon>Bacillariophycidae</taxon>
        <taxon>Bacillariales</taxon>
        <taxon>Bacillariaceae</taxon>
        <taxon>Cylindrotheca</taxon>
    </lineage>
</organism>
<evidence type="ECO:0000256" key="4">
    <source>
        <dbReference type="ARBA" id="ARBA00022692"/>
    </source>
</evidence>
<dbReference type="GO" id="GO:0007168">
    <property type="term" value="P:receptor guanylyl cyclase signaling pathway"/>
    <property type="evidence" value="ECO:0007669"/>
    <property type="project" value="TreeGrafter"/>
</dbReference>
<comment type="subcellular location">
    <subcellularLocation>
        <location evidence="1">Membrane</location>
        <topology evidence="1">Single-pass membrane protein</topology>
    </subcellularLocation>
</comment>
<dbReference type="InterPro" id="IPR001054">
    <property type="entry name" value="A/G_cyclase"/>
</dbReference>
<feature type="transmembrane region" description="Helical" evidence="12">
    <location>
        <begin position="568"/>
        <end position="593"/>
    </location>
</feature>
<dbReference type="CDD" id="cd07302">
    <property type="entry name" value="CHD"/>
    <property type="match status" value="1"/>
</dbReference>
<dbReference type="InterPro" id="IPR000719">
    <property type="entry name" value="Prot_kinase_dom"/>
</dbReference>
<protein>
    <recommendedName>
        <fullName evidence="2">guanylate cyclase</fullName>
        <ecNumber evidence="2">4.6.1.2</ecNumber>
    </recommendedName>
</protein>
<evidence type="ECO:0000313" key="17">
    <source>
        <dbReference type="Proteomes" id="UP001295423"/>
    </source>
</evidence>
<dbReference type="EMBL" id="CAKOGP040002136">
    <property type="protein sequence ID" value="CAJ1963247.1"/>
    <property type="molecule type" value="Genomic_DNA"/>
</dbReference>
<dbReference type="PROSITE" id="PS50011">
    <property type="entry name" value="PROTEIN_KINASE_DOM"/>
    <property type="match status" value="1"/>
</dbReference>
<dbReference type="GO" id="GO:0001653">
    <property type="term" value="F:peptide receptor activity"/>
    <property type="evidence" value="ECO:0007669"/>
    <property type="project" value="TreeGrafter"/>
</dbReference>
<dbReference type="InterPro" id="IPR017441">
    <property type="entry name" value="Protein_kinase_ATP_BS"/>
</dbReference>
<dbReference type="Pfam" id="PF12974">
    <property type="entry name" value="Phosphonate-bd"/>
    <property type="match status" value="1"/>
</dbReference>
<keyword evidence="5 11" id="KW-0547">Nucleotide-binding</keyword>
<keyword evidence="17" id="KW-1185">Reference proteome</keyword>
<dbReference type="InterPro" id="IPR008271">
    <property type="entry name" value="Ser/Thr_kinase_AS"/>
</dbReference>
<gene>
    <name evidence="16" type="ORF">CYCCA115_LOCUS20073</name>
</gene>
<dbReference type="GO" id="GO:0004674">
    <property type="term" value="F:protein serine/threonine kinase activity"/>
    <property type="evidence" value="ECO:0007669"/>
    <property type="project" value="UniProtKB-KW"/>
</dbReference>
<dbReference type="InterPro" id="IPR001245">
    <property type="entry name" value="Ser-Thr/Tyr_kinase_cat_dom"/>
</dbReference>
<dbReference type="InterPro" id="IPR011009">
    <property type="entry name" value="Kinase-like_dom_sf"/>
</dbReference>
<dbReference type="PANTHER" id="PTHR11920">
    <property type="entry name" value="GUANYLYL CYCLASE"/>
    <property type="match status" value="1"/>
</dbReference>
<evidence type="ECO:0000256" key="13">
    <source>
        <dbReference type="SAM" id="SignalP"/>
    </source>
</evidence>
<evidence type="ECO:0000313" key="16">
    <source>
        <dbReference type="EMBL" id="CAJ1963247.1"/>
    </source>
</evidence>
<evidence type="ECO:0000256" key="11">
    <source>
        <dbReference type="PROSITE-ProRule" id="PRU10141"/>
    </source>
</evidence>
<comment type="caution">
    <text evidence="16">The sequence shown here is derived from an EMBL/GenBank/DDBJ whole genome shotgun (WGS) entry which is preliminary data.</text>
</comment>
<dbReference type="PROSITE" id="PS00108">
    <property type="entry name" value="PROTEIN_KINASE_ST"/>
    <property type="match status" value="1"/>
</dbReference>
<dbReference type="Gene3D" id="3.30.70.1230">
    <property type="entry name" value="Nucleotide cyclase"/>
    <property type="match status" value="1"/>
</dbReference>
<dbReference type="GO" id="GO:0005886">
    <property type="term" value="C:plasma membrane"/>
    <property type="evidence" value="ECO:0007669"/>
    <property type="project" value="TreeGrafter"/>
</dbReference>
<evidence type="ECO:0000259" key="14">
    <source>
        <dbReference type="PROSITE" id="PS50011"/>
    </source>
</evidence>
<dbReference type="GO" id="GO:0004016">
    <property type="term" value="F:adenylate cyclase activity"/>
    <property type="evidence" value="ECO:0007669"/>
    <property type="project" value="TreeGrafter"/>
</dbReference>
<dbReference type="GO" id="GO:0004383">
    <property type="term" value="F:guanylate cyclase activity"/>
    <property type="evidence" value="ECO:0007669"/>
    <property type="project" value="UniProtKB-EC"/>
</dbReference>
<dbReference type="PROSITE" id="PS00107">
    <property type="entry name" value="PROTEIN_KINASE_ATP"/>
    <property type="match status" value="1"/>
</dbReference>
<dbReference type="Pfam" id="PF07714">
    <property type="entry name" value="PK_Tyr_Ser-Thr"/>
    <property type="match status" value="1"/>
</dbReference>
<evidence type="ECO:0000256" key="7">
    <source>
        <dbReference type="ARBA" id="ARBA00022989"/>
    </source>
</evidence>
<evidence type="ECO:0000256" key="3">
    <source>
        <dbReference type="ARBA" id="ARBA00022527"/>
    </source>
</evidence>